<evidence type="ECO:0000259" key="2">
    <source>
        <dbReference type="Pfam" id="PF14870"/>
    </source>
</evidence>
<evidence type="ECO:0000313" key="3">
    <source>
        <dbReference type="EMBL" id="OJX59720.1"/>
    </source>
</evidence>
<protein>
    <recommendedName>
        <fullName evidence="2">Photosynthesis system II assembly factor Ycf48/Hcf136-like domain-containing protein</fullName>
    </recommendedName>
</protein>
<sequence>MIIIVFLLFAVAASAQPTWQLLTYEWRAADLHTACIPSATDVLFAGEHGTVVRYDVILQRSVKVRGSRWDPDLHGMVIARGGIIVGVGDDGTVVRSTDGGTTWSTSVLEKKTNFLCAAVMPETGQIMAAGTGGVLYRSVDGVEWGRSTMPSTRPRAIGAAGGHTLLLLDELGMVYRSDDEGTTWQPPVTLKQGTTYCSMSVRGRSVVVGGIGAMATSDDGGLTFRQDSTFYYLSVTGIGHMNDSVVVATAWRKDVWYPVHLLSRDGGTTWRKSKSFDLLAGPVVVSPDYPRAVICGDDGVYRVARSLTVDDMTFDMSGFGRGPSTNGLPSAGFSRIVARNRERLLCVRGYTDLVRSQDSGITFQSLLSTGDNRILDVVEAGTRTIICAGDSSWTVKEGNRTYGKSAARLWTSQDDGRTWAVHRWSSSRAASMTVSERGVVHVAAYGFRMRSDDGGATFDSLAGPIGSMSIATSSPGLLVLAGTSFATSTDDGTTWDTTALPQGMWFANGCRILAHDDIRIVGTHTEPGRYVTAMWKTSDKGKTWSEEWRVPSSWTYFTANGLDASDDRHIAIYGSGPAVAYTADGGTTWSWLSYELQSYYPVATAEWADGDHLLVPSGRDIYEVDCSPSASSAPPSQIDDASGAVLSCIPNPAGDQTTITAPAGIRWIAITDMQGMDVQDRARIGMDGGVVRLLTTDLPNGVYAIACGDEHGDVHSVRLVVLH</sequence>
<organism evidence="3 4">
    <name type="scientific">Candidatus Kapaibacterium thiocyanatum</name>
    <dbReference type="NCBI Taxonomy" id="1895771"/>
    <lineage>
        <taxon>Bacteria</taxon>
        <taxon>Pseudomonadati</taxon>
        <taxon>Candidatus Kapaibacteriota</taxon>
        <taxon>Candidatus Kapaibacteriia</taxon>
        <taxon>Candidatus Kapaibacteriales</taxon>
        <taxon>Candidatus Kapaibacteriaceae</taxon>
        <taxon>Candidatus Kapaibacterium</taxon>
    </lineage>
</organism>
<dbReference type="CDD" id="cd15482">
    <property type="entry name" value="Sialidase_non-viral"/>
    <property type="match status" value="1"/>
</dbReference>
<dbReference type="InterPro" id="IPR015943">
    <property type="entry name" value="WD40/YVTN_repeat-like_dom_sf"/>
</dbReference>
<evidence type="ECO:0000313" key="4">
    <source>
        <dbReference type="Proteomes" id="UP000184233"/>
    </source>
</evidence>
<dbReference type="Proteomes" id="UP000184233">
    <property type="component" value="Unassembled WGS sequence"/>
</dbReference>
<dbReference type="EMBL" id="MKVH01000009">
    <property type="protein sequence ID" value="OJX59720.1"/>
    <property type="molecule type" value="Genomic_DNA"/>
</dbReference>
<gene>
    <name evidence="3" type="ORF">BGO89_05750</name>
</gene>
<keyword evidence="1" id="KW-0732">Signal</keyword>
<feature type="domain" description="Photosynthesis system II assembly factor Ycf48/Hcf136-like" evidence="2">
    <location>
        <begin position="87"/>
        <end position="193"/>
    </location>
</feature>
<feature type="chain" id="PRO_5012860917" description="Photosynthesis system II assembly factor Ycf48/Hcf136-like domain-containing protein" evidence="1">
    <location>
        <begin position="16"/>
        <end position="723"/>
    </location>
</feature>
<dbReference type="Gene3D" id="2.130.10.10">
    <property type="entry name" value="YVTN repeat-like/Quinoprotein amine dehydrogenase"/>
    <property type="match status" value="3"/>
</dbReference>
<name>A0A1M3L3C0_9BACT</name>
<proteinExistence type="predicted"/>
<dbReference type="STRING" id="1895771.BGO89_05750"/>
<comment type="caution">
    <text evidence="3">The sequence shown here is derived from an EMBL/GenBank/DDBJ whole genome shotgun (WGS) entry which is preliminary data.</text>
</comment>
<dbReference type="Pfam" id="PF14870">
    <property type="entry name" value="PSII_BNR"/>
    <property type="match status" value="1"/>
</dbReference>
<reference evidence="3 4" key="1">
    <citation type="submission" date="2016-09" db="EMBL/GenBank/DDBJ databases">
        <title>Genome-resolved meta-omics ties microbial dynamics to process performance in biotechnology for thiocyanate degradation.</title>
        <authorList>
            <person name="Kantor R.S."/>
            <person name="Huddy R.J."/>
            <person name="Iyer R."/>
            <person name="Thomas B.C."/>
            <person name="Brown C.T."/>
            <person name="Anantharaman K."/>
            <person name="Tringe S."/>
            <person name="Hettich R.L."/>
            <person name="Harrison S.T."/>
            <person name="Banfield J.F."/>
        </authorList>
    </citation>
    <scope>NUCLEOTIDE SEQUENCE [LARGE SCALE GENOMIC DNA]</scope>
    <source>
        <strain evidence="3">59-99</strain>
    </source>
</reference>
<dbReference type="AlphaFoldDB" id="A0A1M3L3C0"/>
<dbReference type="InterPro" id="IPR028203">
    <property type="entry name" value="PSII_CF48-like_dom"/>
</dbReference>
<feature type="signal peptide" evidence="1">
    <location>
        <begin position="1"/>
        <end position="15"/>
    </location>
</feature>
<dbReference type="SUPFAM" id="SSF110296">
    <property type="entry name" value="Oligoxyloglucan reducing end-specific cellobiohydrolase"/>
    <property type="match status" value="2"/>
</dbReference>
<evidence type="ECO:0000256" key="1">
    <source>
        <dbReference type="SAM" id="SignalP"/>
    </source>
</evidence>
<accession>A0A1M3L3C0</accession>